<dbReference type="OrthoDB" id="2433097at2"/>
<evidence type="ECO:0000259" key="7">
    <source>
        <dbReference type="Pfam" id="PF12698"/>
    </source>
</evidence>
<feature type="transmembrane region" description="Helical" evidence="6">
    <location>
        <begin position="296"/>
        <end position="318"/>
    </location>
</feature>
<dbReference type="InterPro" id="IPR013525">
    <property type="entry name" value="ABC2_TM"/>
</dbReference>
<dbReference type="PANTHER" id="PTHR30294">
    <property type="entry name" value="MEMBRANE COMPONENT OF ABC TRANSPORTER YHHJ-RELATED"/>
    <property type="match status" value="1"/>
</dbReference>
<evidence type="ECO:0000313" key="8">
    <source>
        <dbReference type="EMBL" id="OZU89771.1"/>
    </source>
</evidence>
<accession>A0A265ND86</accession>
<gene>
    <name evidence="8" type="ORF">CIL03_01115</name>
</gene>
<evidence type="ECO:0000256" key="4">
    <source>
        <dbReference type="ARBA" id="ARBA00022989"/>
    </source>
</evidence>
<feature type="domain" description="ABC-2 type transporter transmembrane" evidence="7">
    <location>
        <begin position="24"/>
        <end position="396"/>
    </location>
</feature>
<dbReference type="GO" id="GO:0140359">
    <property type="term" value="F:ABC-type transporter activity"/>
    <property type="evidence" value="ECO:0007669"/>
    <property type="project" value="InterPro"/>
</dbReference>
<dbReference type="GO" id="GO:0005524">
    <property type="term" value="F:ATP binding"/>
    <property type="evidence" value="ECO:0007669"/>
    <property type="project" value="UniProtKB-KW"/>
</dbReference>
<feature type="transmembrane region" description="Helical" evidence="6">
    <location>
        <begin position="330"/>
        <end position="350"/>
    </location>
</feature>
<comment type="caution">
    <text evidence="8">The sequence shown here is derived from an EMBL/GenBank/DDBJ whole genome shotgun (WGS) entry which is preliminary data.</text>
</comment>
<dbReference type="RefSeq" id="WP_094883372.1">
    <property type="nucleotide sequence ID" value="NZ_NPMS01000001.1"/>
</dbReference>
<keyword evidence="3 6" id="KW-0812">Transmembrane</keyword>
<dbReference type="EMBL" id="NPMS01000001">
    <property type="protein sequence ID" value="OZU89771.1"/>
    <property type="molecule type" value="Genomic_DNA"/>
</dbReference>
<sequence length="407" mass="47342">MHFVKHLLLFIKNNFLQLRRKWISLPLLLLFPIFIVGLVAVLIVSFISPDENEPLRIGLVDNDQSEETQLVVELIDQSSQLGSFLQINKMNEDEAIQAINKDELTSYIIFPQNFTNNLYQGESVELPIIANPNKSMDSYLVKEMLESITRHISASQANILTINYYAKKLNIDDELRNDLLFEQFKEFLFYTIGKDKIINEQEIRNDATSSPLQYYGIGSWFIIVTIWLLGLYNFLSKEDSRRMKQRMRLYGVTERQQITARMIVSLLVTFLLAAVSLIILIQLFDWNINIENYLRIALLLLLYSIAFTLVLAIIEVIIPSQRFRLLGQTLVTGLILLLSGAIIPVIYFPVKIQQFLPYSFSYETFYWINEVILNNRLFADYYPLTIMCLAGLFLFLGNSIWKERVQE</sequence>
<proteinExistence type="predicted"/>
<keyword evidence="8" id="KW-0547">Nucleotide-binding</keyword>
<dbReference type="InterPro" id="IPR051449">
    <property type="entry name" value="ABC-2_transporter_component"/>
</dbReference>
<keyword evidence="4 6" id="KW-1133">Transmembrane helix</keyword>
<dbReference type="Gene3D" id="3.40.1710.10">
    <property type="entry name" value="abc type-2 transporter like domain"/>
    <property type="match status" value="1"/>
</dbReference>
<feature type="transmembrane region" description="Helical" evidence="6">
    <location>
        <begin position="263"/>
        <end position="284"/>
    </location>
</feature>
<protein>
    <submittedName>
        <fullName evidence="8">ABC transporter ATP-binding protein</fullName>
    </submittedName>
</protein>
<comment type="subcellular location">
    <subcellularLocation>
        <location evidence="1">Cell membrane</location>
        <topology evidence="1">Multi-pass membrane protein</topology>
    </subcellularLocation>
</comment>
<evidence type="ECO:0000256" key="2">
    <source>
        <dbReference type="ARBA" id="ARBA00022475"/>
    </source>
</evidence>
<keyword evidence="8" id="KW-0067">ATP-binding</keyword>
<keyword evidence="5 6" id="KW-0472">Membrane</keyword>
<dbReference type="AlphaFoldDB" id="A0A265ND86"/>
<feature type="transmembrane region" description="Helical" evidence="6">
    <location>
        <begin position="214"/>
        <end position="235"/>
    </location>
</feature>
<dbReference type="Proteomes" id="UP000216498">
    <property type="component" value="Unassembled WGS sequence"/>
</dbReference>
<name>A0A265ND86_9BACI</name>
<keyword evidence="2" id="KW-1003">Cell membrane</keyword>
<dbReference type="PANTHER" id="PTHR30294:SF29">
    <property type="entry name" value="MULTIDRUG ABC TRANSPORTER PERMEASE YBHS-RELATED"/>
    <property type="match status" value="1"/>
</dbReference>
<organism evidence="8 9">
    <name type="scientific">Virgibacillus indicus</name>
    <dbReference type="NCBI Taxonomy" id="2024554"/>
    <lineage>
        <taxon>Bacteria</taxon>
        <taxon>Bacillati</taxon>
        <taxon>Bacillota</taxon>
        <taxon>Bacilli</taxon>
        <taxon>Bacillales</taxon>
        <taxon>Bacillaceae</taxon>
        <taxon>Virgibacillus</taxon>
    </lineage>
</organism>
<keyword evidence="9" id="KW-1185">Reference proteome</keyword>
<evidence type="ECO:0000256" key="5">
    <source>
        <dbReference type="ARBA" id="ARBA00023136"/>
    </source>
</evidence>
<dbReference type="GO" id="GO:0005886">
    <property type="term" value="C:plasma membrane"/>
    <property type="evidence" value="ECO:0007669"/>
    <property type="project" value="UniProtKB-SubCell"/>
</dbReference>
<evidence type="ECO:0000256" key="1">
    <source>
        <dbReference type="ARBA" id="ARBA00004651"/>
    </source>
</evidence>
<reference evidence="8 9" key="1">
    <citation type="submission" date="2017-08" db="EMBL/GenBank/DDBJ databases">
        <title>Virgibacillus indicus sp. nov. and Virgibacillus profoundi sp. nov, two moderately halophilic bacteria isolated from marine sediment by using the Microfluidic Streak Plate.</title>
        <authorList>
            <person name="Xu B."/>
            <person name="Hu B."/>
            <person name="Wang J."/>
            <person name="Zhu Y."/>
            <person name="Huang L."/>
            <person name="Du W."/>
            <person name="Huang Y."/>
        </authorList>
    </citation>
    <scope>NUCLEOTIDE SEQUENCE [LARGE SCALE GENOMIC DNA]</scope>
    <source>
        <strain evidence="8 9">IO3-P2-C2</strain>
    </source>
</reference>
<feature type="transmembrane region" description="Helical" evidence="6">
    <location>
        <begin position="22"/>
        <end position="47"/>
    </location>
</feature>
<dbReference type="Pfam" id="PF12698">
    <property type="entry name" value="ABC2_membrane_3"/>
    <property type="match status" value="1"/>
</dbReference>
<evidence type="ECO:0000256" key="6">
    <source>
        <dbReference type="SAM" id="Phobius"/>
    </source>
</evidence>
<evidence type="ECO:0000256" key="3">
    <source>
        <dbReference type="ARBA" id="ARBA00022692"/>
    </source>
</evidence>
<feature type="transmembrane region" description="Helical" evidence="6">
    <location>
        <begin position="381"/>
        <end position="401"/>
    </location>
</feature>
<evidence type="ECO:0000313" key="9">
    <source>
        <dbReference type="Proteomes" id="UP000216498"/>
    </source>
</evidence>